<dbReference type="RefSeq" id="XP_024398776.1">
    <property type="nucleotide sequence ID" value="XM_024543008.2"/>
</dbReference>
<evidence type="ECO:0000256" key="1">
    <source>
        <dbReference type="SAM" id="MobiDB-lite"/>
    </source>
</evidence>
<dbReference type="OrthoDB" id="10500063at2759"/>
<keyword evidence="4" id="KW-1185">Reference proteome</keyword>
<name>A9TJ77_PHYPA</name>
<dbReference type="PANTHER" id="PTHR31672">
    <property type="entry name" value="BNACNNG10540D PROTEIN"/>
    <property type="match status" value="1"/>
</dbReference>
<dbReference type="PaxDb" id="3218-PP1S242_82V6.1"/>
<dbReference type="EMBL" id="ABEU02000016">
    <property type="protein sequence ID" value="PNR37243.1"/>
    <property type="molecule type" value="Genomic_DNA"/>
</dbReference>
<evidence type="ECO:0000313" key="4">
    <source>
        <dbReference type="Proteomes" id="UP000006727"/>
    </source>
</evidence>
<dbReference type="EnsemblPlants" id="Pp3c16_2200V3.1">
    <property type="protein sequence ID" value="Pp3c16_2200V3.1"/>
    <property type="gene ID" value="Pp3c16_2200"/>
</dbReference>
<reference evidence="2 4" key="1">
    <citation type="journal article" date="2008" name="Science">
        <title>The Physcomitrella genome reveals evolutionary insights into the conquest of land by plants.</title>
        <authorList>
            <person name="Rensing S."/>
            <person name="Lang D."/>
            <person name="Zimmer A."/>
            <person name="Terry A."/>
            <person name="Salamov A."/>
            <person name="Shapiro H."/>
            <person name="Nishiyama T."/>
            <person name="Perroud P.-F."/>
            <person name="Lindquist E."/>
            <person name="Kamisugi Y."/>
            <person name="Tanahashi T."/>
            <person name="Sakakibara K."/>
            <person name="Fujita T."/>
            <person name="Oishi K."/>
            <person name="Shin-I T."/>
            <person name="Kuroki Y."/>
            <person name="Toyoda A."/>
            <person name="Suzuki Y."/>
            <person name="Hashimoto A."/>
            <person name="Yamaguchi K."/>
            <person name="Sugano A."/>
            <person name="Kohara Y."/>
            <person name="Fujiyama A."/>
            <person name="Anterola A."/>
            <person name="Aoki S."/>
            <person name="Ashton N."/>
            <person name="Barbazuk W.B."/>
            <person name="Barker E."/>
            <person name="Bennetzen J."/>
            <person name="Bezanilla M."/>
            <person name="Blankenship R."/>
            <person name="Cho S.H."/>
            <person name="Dutcher S."/>
            <person name="Estelle M."/>
            <person name="Fawcett J.A."/>
            <person name="Gundlach H."/>
            <person name="Hanada K."/>
            <person name="Heyl A."/>
            <person name="Hicks K.A."/>
            <person name="Hugh J."/>
            <person name="Lohr M."/>
            <person name="Mayer K."/>
            <person name="Melkozernov A."/>
            <person name="Murata T."/>
            <person name="Nelson D."/>
            <person name="Pils B."/>
            <person name="Prigge M."/>
            <person name="Reiss B."/>
            <person name="Renner T."/>
            <person name="Rombauts S."/>
            <person name="Rushton P."/>
            <person name="Sanderfoot A."/>
            <person name="Schween G."/>
            <person name="Shiu S.-H."/>
            <person name="Stueber K."/>
            <person name="Theodoulou F.L."/>
            <person name="Tu H."/>
            <person name="Van de Peer Y."/>
            <person name="Verrier P.J."/>
            <person name="Waters E."/>
            <person name="Wood A."/>
            <person name="Yang L."/>
            <person name="Cove D."/>
            <person name="Cuming A."/>
            <person name="Hasebe M."/>
            <person name="Lucas S."/>
            <person name="Mishler D.B."/>
            <person name="Reski R."/>
            <person name="Grigoriev I."/>
            <person name="Quatrano R.S."/>
            <person name="Boore J.L."/>
        </authorList>
    </citation>
    <scope>NUCLEOTIDE SEQUENCE [LARGE SCALE GENOMIC DNA]</scope>
    <source>
        <strain evidence="3 4">cv. Gransden 2004</strain>
    </source>
</reference>
<dbReference type="Gramene" id="Pp3c16_2200V3.1">
    <property type="protein sequence ID" value="Pp3c16_2200V3.1"/>
    <property type="gene ID" value="Pp3c16_2200"/>
</dbReference>
<feature type="compositionally biased region" description="Basic and acidic residues" evidence="1">
    <location>
        <begin position="373"/>
        <end position="384"/>
    </location>
</feature>
<accession>A9TJ77</accession>
<dbReference type="RefSeq" id="XP_024398775.1">
    <property type="nucleotide sequence ID" value="XM_024543007.2"/>
</dbReference>
<dbReference type="GO" id="GO:0031146">
    <property type="term" value="P:SCF-dependent proteasomal ubiquitin-dependent protein catabolic process"/>
    <property type="evidence" value="ECO:0000318"/>
    <property type="project" value="GO_Central"/>
</dbReference>
<dbReference type="AlphaFoldDB" id="A9TJ77"/>
<dbReference type="GeneID" id="112293509"/>
<dbReference type="Proteomes" id="UP000006727">
    <property type="component" value="Chromosome 16"/>
</dbReference>
<evidence type="ECO:0000313" key="2">
    <source>
        <dbReference type="EMBL" id="PNR37243.1"/>
    </source>
</evidence>
<dbReference type="HOGENOM" id="CLU_486090_0_0_1"/>
<gene>
    <name evidence="3" type="primary">LOC112293509</name>
    <name evidence="2" type="ORF">PHYPA_020351</name>
</gene>
<feature type="region of interest" description="Disordered" evidence="1">
    <location>
        <begin position="364"/>
        <end position="388"/>
    </location>
</feature>
<dbReference type="GO" id="GO:0004842">
    <property type="term" value="F:ubiquitin-protein transferase activity"/>
    <property type="evidence" value="ECO:0000318"/>
    <property type="project" value="GO_Central"/>
</dbReference>
<evidence type="ECO:0000313" key="3">
    <source>
        <dbReference type="EnsemblPlants" id="Pp3c16_2200V3.1"/>
    </source>
</evidence>
<dbReference type="PANTHER" id="PTHR31672:SF2">
    <property type="entry name" value="F-BOX DOMAIN-CONTAINING PROTEIN"/>
    <property type="match status" value="1"/>
</dbReference>
<protein>
    <submittedName>
        <fullName evidence="2 3">Uncharacterized protein</fullName>
    </submittedName>
</protein>
<dbReference type="InterPro" id="IPR050796">
    <property type="entry name" value="SCF_F-box_component"/>
</dbReference>
<proteinExistence type="predicted"/>
<organism evidence="2">
    <name type="scientific">Physcomitrium patens</name>
    <name type="common">Spreading-leaved earth moss</name>
    <name type="synonym">Physcomitrella patens</name>
    <dbReference type="NCBI Taxonomy" id="3218"/>
    <lineage>
        <taxon>Eukaryota</taxon>
        <taxon>Viridiplantae</taxon>
        <taxon>Streptophyta</taxon>
        <taxon>Embryophyta</taxon>
        <taxon>Bryophyta</taxon>
        <taxon>Bryophytina</taxon>
        <taxon>Bryopsida</taxon>
        <taxon>Funariidae</taxon>
        <taxon>Funariales</taxon>
        <taxon>Funariaceae</taxon>
        <taxon>Physcomitrium</taxon>
    </lineage>
</organism>
<sequence>MSCCWSKAAVDVVGHEFNTEPETIFLRPGRSLGPSPQPLGNESAKRSICTKYVNAIAQVDFPDKLSSQNVQKRYQTKSPVGTISDLLQPHNPLGTANCINLITVDAPGDLSHELNEHLPDYGTEFHKSEASALHATPKDGADSILRDVTLASDIVGKSYFPVITDLKSGELFAFNGNQLSFQVQGDSEWLAMPGIDFLPKDVVDIIAGDGGLLCVNGGIQPRKRNIHTPPIPHADDYNHSLYPQQSILVVCNPLTKEIKFLPRHTNKKLEDKIACLEILRSNPSSGDNKSTARLRYRVHVVGSHHERSSLSGPASDELIFMTYDSRSDTWISGMAVGRTRIQSLSKTGIARREDGFYLGGQEEVEEVTTSTRKGSERKGTERMSRRQHSVAAMPRGRRIWINKIFYVQASTLKWHSVDFEILGEDGMPHPEPLQAPRVVQCRAGGPVYAVTRALEAAKTIEIYEVEIVNGFPTGVFNPVTKMPDDIFMNLFESETSMREYDCAGDHDYICFLVGPPNQSTIGVCDLGAQRWFMSIFPSDPTGTGHYALSKSHWSPNPKAQP</sequence>
<reference evidence="3" key="3">
    <citation type="submission" date="2020-12" db="UniProtKB">
        <authorList>
            <consortium name="EnsemblPlants"/>
        </authorList>
    </citation>
    <scope>IDENTIFICATION</scope>
</reference>
<reference evidence="2 4" key="2">
    <citation type="journal article" date="2018" name="Plant J.">
        <title>The Physcomitrella patens chromosome-scale assembly reveals moss genome structure and evolution.</title>
        <authorList>
            <person name="Lang D."/>
            <person name="Ullrich K.K."/>
            <person name="Murat F."/>
            <person name="Fuchs J."/>
            <person name="Jenkins J."/>
            <person name="Haas F.B."/>
            <person name="Piednoel M."/>
            <person name="Gundlach H."/>
            <person name="Van Bel M."/>
            <person name="Meyberg R."/>
            <person name="Vives C."/>
            <person name="Morata J."/>
            <person name="Symeonidi A."/>
            <person name="Hiss M."/>
            <person name="Muchero W."/>
            <person name="Kamisugi Y."/>
            <person name="Saleh O."/>
            <person name="Blanc G."/>
            <person name="Decker E.L."/>
            <person name="van Gessel N."/>
            <person name="Grimwood J."/>
            <person name="Hayes R.D."/>
            <person name="Graham S.W."/>
            <person name="Gunter L.E."/>
            <person name="McDaniel S.F."/>
            <person name="Hoernstein S.N.W."/>
            <person name="Larsson A."/>
            <person name="Li F.W."/>
            <person name="Perroud P.F."/>
            <person name="Phillips J."/>
            <person name="Ranjan P."/>
            <person name="Rokshar D.S."/>
            <person name="Rothfels C.J."/>
            <person name="Schneider L."/>
            <person name="Shu S."/>
            <person name="Stevenson D.W."/>
            <person name="Thummler F."/>
            <person name="Tillich M."/>
            <person name="Villarreal Aguilar J.C."/>
            <person name="Widiez T."/>
            <person name="Wong G.K."/>
            <person name="Wymore A."/>
            <person name="Zhang Y."/>
            <person name="Zimmer A.D."/>
            <person name="Quatrano R.S."/>
            <person name="Mayer K.F.X."/>
            <person name="Goodstein D."/>
            <person name="Casacuberta J.M."/>
            <person name="Vandepoele K."/>
            <person name="Reski R."/>
            <person name="Cuming A.C."/>
            <person name="Tuskan G.A."/>
            <person name="Maumus F."/>
            <person name="Salse J."/>
            <person name="Schmutz J."/>
            <person name="Rensing S.A."/>
        </authorList>
    </citation>
    <scope>NUCLEOTIDE SEQUENCE [LARGE SCALE GENOMIC DNA]</scope>
    <source>
        <strain evidence="3 4">cv. Gransden 2004</strain>
    </source>
</reference>